<name>A0A517ZP06_9PLAN</name>
<dbReference type="KEGG" id="sdyn:Mal52_26910"/>
<proteinExistence type="predicted"/>
<sequence length="268" mass="27576">MKRIGLKWSATLVCSACVLLLTASVGNAGLIPWVWNGIFGPHCPKNQCAPACAPACSPSYAPSPCGPGGCGVQSSYYAPSGCSSCGTSVCGVSSCDSGGCGPAGCPSGNCSIPTPATSARTPEPDPGVPPQTYGNGGQGATPDADWKSKSPAEASPPMPGEDAESVDAYKPEEPIPGKDPAPTPELKDGDTNPGFPSTDSPEAGAEKDGANAGPDLFNELHKVTWRPSVKNQRLTRRPTYAKARVIRRPRQAKGEWLVVPSTDNIAKR</sequence>
<keyword evidence="3" id="KW-1185">Reference proteome</keyword>
<protein>
    <submittedName>
        <fullName evidence="2">Uncharacterized protein</fullName>
    </submittedName>
</protein>
<gene>
    <name evidence="2" type="ORF">Mal52_26910</name>
</gene>
<evidence type="ECO:0000313" key="3">
    <source>
        <dbReference type="Proteomes" id="UP000319383"/>
    </source>
</evidence>
<dbReference type="AlphaFoldDB" id="A0A517ZP06"/>
<dbReference type="EMBL" id="CP036276">
    <property type="protein sequence ID" value="QDU44213.1"/>
    <property type="molecule type" value="Genomic_DNA"/>
</dbReference>
<dbReference type="RefSeq" id="WP_197534867.1">
    <property type="nucleotide sequence ID" value="NZ_CP036276.1"/>
</dbReference>
<evidence type="ECO:0000313" key="2">
    <source>
        <dbReference type="EMBL" id="QDU44213.1"/>
    </source>
</evidence>
<organism evidence="2 3">
    <name type="scientific">Symmachiella dynata</name>
    <dbReference type="NCBI Taxonomy" id="2527995"/>
    <lineage>
        <taxon>Bacteria</taxon>
        <taxon>Pseudomonadati</taxon>
        <taxon>Planctomycetota</taxon>
        <taxon>Planctomycetia</taxon>
        <taxon>Planctomycetales</taxon>
        <taxon>Planctomycetaceae</taxon>
        <taxon>Symmachiella</taxon>
    </lineage>
</organism>
<feature type="region of interest" description="Disordered" evidence="1">
    <location>
        <begin position="116"/>
        <end position="215"/>
    </location>
</feature>
<dbReference type="Proteomes" id="UP000319383">
    <property type="component" value="Chromosome"/>
</dbReference>
<feature type="compositionally biased region" description="Basic and acidic residues" evidence="1">
    <location>
        <begin position="167"/>
        <end position="176"/>
    </location>
</feature>
<accession>A0A517ZP06</accession>
<reference evidence="2 3" key="1">
    <citation type="submission" date="2019-02" db="EMBL/GenBank/DDBJ databases">
        <title>Deep-cultivation of Planctomycetes and their phenomic and genomic characterization uncovers novel biology.</title>
        <authorList>
            <person name="Wiegand S."/>
            <person name="Jogler M."/>
            <person name="Boedeker C."/>
            <person name="Pinto D."/>
            <person name="Vollmers J."/>
            <person name="Rivas-Marin E."/>
            <person name="Kohn T."/>
            <person name="Peeters S.H."/>
            <person name="Heuer A."/>
            <person name="Rast P."/>
            <person name="Oberbeckmann S."/>
            <person name="Bunk B."/>
            <person name="Jeske O."/>
            <person name="Meyerdierks A."/>
            <person name="Storesund J.E."/>
            <person name="Kallscheuer N."/>
            <person name="Luecker S."/>
            <person name="Lage O.M."/>
            <person name="Pohl T."/>
            <person name="Merkel B.J."/>
            <person name="Hornburger P."/>
            <person name="Mueller R.-W."/>
            <person name="Bruemmer F."/>
            <person name="Labrenz M."/>
            <person name="Spormann A.M."/>
            <person name="Op den Camp H."/>
            <person name="Overmann J."/>
            <person name="Amann R."/>
            <person name="Jetten M.S.M."/>
            <person name="Mascher T."/>
            <person name="Medema M.H."/>
            <person name="Devos D.P."/>
            <person name="Kaster A.-K."/>
            <person name="Ovreas L."/>
            <person name="Rohde M."/>
            <person name="Galperin M.Y."/>
            <person name="Jogler C."/>
        </authorList>
    </citation>
    <scope>NUCLEOTIDE SEQUENCE [LARGE SCALE GENOMIC DNA]</scope>
    <source>
        <strain evidence="2 3">Mal52</strain>
    </source>
</reference>
<evidence type="ECO:0000256" key="1">
    <source>
        <dbReference type="SAM" id="MobiDB-lite"/>
    </source>
</evidence>